<accession>A0A3N1KUT9</accession>
<dbReference type="SUPFAM" id="SSF103473">
    <property type="entry name" value="MFS general substrate transporter"/>
    <property type="match status" value="1"/>
</dbReference>
<keyword evidence="2 4" id="KW-1133">Transmembrane helix</keyword>
<dbReference type="EMBL" id="RJKX01000017">
    <property type="protein sequence ID" value="ROP83242.1"/>
    <property type="molecule type" value="Genomic_DNA"/>
</dbReference>
<feature type="transmembrane region" description="Helical" evidence="4">
    <location>
        <begin position="264"/>
        <end position="282"/>
    </location>
</feature>
<dbReference type="InterPro" id="IPR011701">
    <property type="entry name" value="MFS"/>
</dbReference>
<feature type="transmembrane region" description="Helical" evidence="4">
    <location>
        <begin position="173"/>
        <end position="194"/>
    </location>
</feature>
<evidence type="ECO:0000256" key="2">
    <source>
        <dbReference type="ARBA" id="ARBA00022989"/>
    </source>
</evidence>
<feature type="transmembrane region" description="Helical" evidence="4">
    <location>
        <begin position="144"/>
        <end position="167"/>
    </location>
</feature>
<dbReference type="GO" id="GO:0022857">
    <property type="term" value="F:transmembrane transporter activity"/>
    <property type="evidence" value="ECO:0007669"/>
    <property type="project" value="InterPro"/>
</dbReference>
<dbReference type="OrthoDB" id="8894129at2"/>
<dbReference type="PROSITE" id="PS50850">
    <property type="entry name" value="MFS"/>
    <property type="match status" value="1"/>
</dbReference>
<dbReference type="Gene3D" id="1.20.1250.20">
    <property type="entry name" value="MFS general substrate transporter like domains"/>
    <property type="match status" value="2"/>
</dbReference>
<evidence type="ECO:0000256" key="4">
    <source>
        <dbReference type="SAM" id="Phobius"/>
    </source>
</evidence>
<evidence type="ECO:0000256" key="1">
    <source>
        <dbReference type="ARBA" id="ARBA00022692"/>
    </source>
</evidence>
<dbReference type="InterPro" id="IPR020846">
    <property type="entry name" value="MFS_dom"/>
</dbReference>
<dbReference type="PANTHER" id="PTHR43129">
    <property type="entry name" value="FOSMIDOMYCIN RESISTANCE PROTEIN"/>
    <property type="match status" value="1"/>
</dbReference>
<dbReference type="AlphaFoldDB" id="A0A3N1KUT9"/>
<keyword evidence="1 4" id="KW-0812">Transmembrane</keyword>
<feature type="transmembrane region" description="Helical" evidence="4">
    <location>
        <begin position="20"/>
        <end position="41"/>
    </location>
</feature>
<dbReference type="PANTHER" id="PTHR43129:SF1">
    <property type="entry name" value="FOSMIDOMYCIN RESISTANCE PROTEIN"/>
    <property type="match status" value="1"/>
</dbReference>
<protein>
    <submittedName>
        <fullName evidence="6">Sugar phosphate permease</fullName>
    </submittedName>
</protein>
<gene>
    <name evidence="6" type="ORF">EDC65_4775</name>
</gene>
<evidence type="ECO:0000256" key="3">
    <source>
        <dbReference type="ARBA" id="ARBA00023136"/>
    </source>
</evidence>
<feature type="transmembrane region" description="Helical" evidence="4">
    <location>
        <begin position="378"/>
        <end position="397"/>
    </location>
</feature>
<evidence type="ECO:0000259" key="5">
    <source>
        <dbReference type="PROSITE" id="PS50850"/>
    </source>
</evidence>
<evidence type="ECO:0000313" key="7">
    <source>
        <dbReference type="Proteomes" id="UP000278222"/>
    </source>
</evidence>
<dbReference type="Pfam" id="PF07690">
    <property type="entry name" value="MFS_1"/>
    <property type="match status" value="1"/>
</dbReference>
<organism evidence="6 7">
    <name type="scientific">Stella humosa</name>
    <dbReference type="NCBI Taxonomy" id="94"/>
    <lineage>
        <taxon>Bacteria</taxon>
        <taxon>Pseudomonadati</taxon>
        <taxon>Pseudomonadota</taxon>
        <taxon>Alphaproteobacteria</taxon>
        <taxon>Rhodospirillales</taxon>
        <taxon>Stellaceae</taxon>
        <taxon>Stella</taxon>
    </lineage>
</organism>
<feature type="domain" description="Major facilitator superfamily (MFS) profile" evidence="5">
    <location>
        <begin position="19"/>
        <end position="404"/>
    </location>
</feature>
<proteinExistence type="predicted"/>
<feature type="transmembrane region" description="Helical" evidence="4">
    <location>
        <begin position="47"/>
        <end position="69"/>
    </location>
</feature>
<comment type="caution">
    <text evidence="6">The sequence shown here is derived from an EMBL/GenBank/DDBJ whole genome shotgun (WGS) entry which is preliminary data.</text>
</comment>
<name>A0A3N1KUT9_9PROT</name>
<feature type="transmembrane region" description="Helical" evidence="4">
    <location>
        <begin position="227"/>
        <end position="252"/>
    </location>
</feature>
<feature type="transmembrane region" description="Helical" evidence="4">
    <location>
        <begin position="350"/>
        <end position="372"/>
    </location>
</feature>
<reference evidence="6 7" key="1">
    <citation type="submission" date="2018-11" db="EMBL/GenBank/DDBJ databases">
        <title>Genomic Encyclopedia of Type Strains, Phase IV (KMG-IV): sequencing the most valuable type-strain genomes for metagenomic binning, comparative biology and taxonomic classification.</title>
        <authorList>
            <person name="Goeker M."/>
        </authorList>
    </citation>
    <scope>NUCLEOTIDE SEQUENCE [LARGE SCALE GENOMIC DNA]</scope>
    <source>
        <strain evidence="6 7">DSM 5900</strain>
    </source>
</reference>
<feature type="transmembrane region" description="Helical" evidence="4">
    <location>
        <begin position="289"/>
        <end position="307"/>
    </location>
</feature>
<evidence type="ECO:0000313" key="6">
    <source>
        <dbReference type="EMBL" id="ROP83242.1"/>
    </source>
</evidence>
<keyword evidence="7" id="KW-1185">Reference proteome</keyword>
<feature type="transmembrane region" description="Helical" evidence="4">
    <location>
        <begin position="106"/>
        <end position="123"/>
    </location>
</feature>
<feature type="transmembrane region" description="Helical" evidence="4">
    <location>
        <begin position="313"/>
        <end position="330"/>
    </location>
</feature>
<keyword evidence="3 4" id="KW-0472">Membrane</keyword>
<sequence length="412" mass="42358">MDASSTLAPPPAARRDLSVIGLICAAHFVSHVHIFILPPLFPFLKDALGVSYVELGLILTVFNVATAVTQTPAGFLVDRIGPFRLLVGGLVLGSLSLAAAGIAGSYAALLVAFLFAGLANSVYHPADYSILSSTVQDSRIGRAFSFHTFSGYLGTAVSPALMLGLALTIGWRAALVVAGAIGFAVAILLLVRSADLAHAQPRRKGGKGDAGGPSGVKLLFQPTILGLMFFFMLITMSASGITSFAVVALNSLYGTPLAVGNTALTGYLISGAIGVLVGGWIADRTRHHAVVAAACFASTSAVVLLLGSVDLGSTLLVAVMTLSGLAYGIIMPSRDMMVRAATPAGSFGKVFGFVSTGFSVGGMIAPPLYGYIMDRGQPFWIFVFAAGFMLVGTLTALSRSRIATRPAAAQAG</sequence>
<feature type="transmembrane region" description="Helical" evidence="4">
    <location>
        <begin position="81"/>
        <end position="100"/>
    </location>
</feature>
<dbReference type="InterPro" id="IPR036259">
    <property type="entry name" value="MFS_trans_sf"/>
</dbReference>
<dbReference type="GO" id="GO:0005886">
    <property type="term" value="C:plasma membrane"/>
    <property type="evidence" value="ECO:0007669"/>
    <property type="project" value="TreeGrafter"/>
</dbReference>
<dbReference type="RefSeq" id="WP_123694319.1">
    <property type="nucleotide sequence ID" value="NZ_AP019700.1"/>
</dbReference>
<dbReference type="Proteomes" id="UP000278222">
    <property type="component" value="Unassembled WGS sequence"/>
</dbReference>